<dbReference type="InterPro" id="IPR036390">
    <property type="entry name" value="WH_DNA-bd_sf"/>
</dbReference>
<dbReference type="CDD" id="cd08417">
    <property type="entry name" value="PBP2_Nitroaromatics_like"/>
    <property type="match status" value="1"/>
</dbReference>
<dbReference type="SUPFAM" id="SSF53850">
    <property type="entry name" value="Periplasmic binding protein-like II"/>
    <property type="match status" value="1"/>
</dbReference>
<dbReference type="PANTHER" id="PTHR30118:SF6">
    <property type="entry name" value="HTH-TYPE TRANSCRIPTIONAL REGULATOR LEUO"/>
    <property type="match status" value="1"/>
</dbReference>
<keyword evidence="4" id="KW-0804">Transcription</keyword>
<dbReference type="InterPro" id="IPR036388">
    <property type="entry name" value="WH-like_DNA-bd_sf"/>
</dbReference>
<dbReference type="Pfam" id="PF03466">
    <property type="entry name" value="LysR_substrate"/>
    <property type="match status" value="1"/>
</dbReference>
<dbReference type="STRING" id="887062.HGR_01367"/>
<dbReference type="Gene3D" id="3.40.190.10">
    <property type="entry name" value="Periplasmic binding protein-like II"/>
    <property type="match status" value="2"/>
</dbReference>
<dbReference type="eggNOG" id="COG0583">
    <property type="taxonomic scope" value="Bacteria"/>
</dbReference>
<dbReference type="Gene3D" id="1.10.10.10">
    <property type="entry name" value="Winged helix-like DNA-binding domain superfamily/Winged helix DNA-binding domain"/>
    <property type="match status" value="1"/>
</dbReference>
<dbReference type="Proteomes" id="UP000016368">
    <property type="component" value="Unassembled WGS sequence"/>
</dbReference>
<comment type="similarity">
    <text evidence="1">Belongs to the LysR transcriptional regulatory family.</text>
</comment>
<evidence type="ECO:0000256" key="4">
    <source>
        <dbReference type="ARBA" id="ARBA00023163"/>
    </source>
</evidence>
<evidence type="ECO:0000313" key="7">
    <source>
        <dbReference type="Proteomes" id="UP000016368"/>
    </source>
</evidence>
<evidence type="ECO:0000256" key="3">
    <source>
        <dbReference type="ARBA" id="ARBA00023125"/>
    </source>
</evidence>
<keyword evidence="3" id="KW-0238">DNA-binding</keyword>
<evidence type="ECO:0000259" key="5">
    <source>
        <dbReference type="PROSITE" id="PS50931"/>
    </source>
</evidence>
<dbReference type="PROSITE" id="PS50931">
    <property type="entry name" value="HTH_LYSR"/>
    <property type="match status" value="1"/>
</dbReference>
<dbReference type="GO" id="GO:0003677">
    <property type="term" value="F:DNA binding"/>
    <property type="evidence" value="ECO:0007669"/>
    <property type="project" value="UniProtKB-KW"/>
</dbReference>
<dbReference type="InterPro" id="IPR050389">
    <property type="entry name" value="LysR-type_TF"/>
</dbReference>
<dbReference type="PANTHER" id="PTHR30118">
    <property type="entry name" value="HTH-TYPE TRANSCRIPTIONAL REGULATOR LEUO-RELATED"/>
    <property type="match status" value="1"/>
</dbReference>
<dbReference type="RefSeq" id="WP_006296242.1">
    <property type="nucleotide sequence ID" value="NZ_AEGR01000018.1"/>
</dbReference>
<keyword evidence="7" id="KW-1185">Reference proteome</keyword>
<gene>
    <name evidence="6" type="ORF">HGR_01367</name>
</gene>
<organism evidence="6 7">
    <name type="scientific">Hylemonella gracilis ATCC 19624</name>
    <dbReference type="NCBI Taxonomy" id="887062"/>
    <lineage>
        <taxon>Bacteria</taxon>
        <taxon>Pseudomonadati</taxon>
        <taxon>Pseudomonadota</taxon>
        <taxon>Betaproteobacteria</taxon>
        <taxon>Burkholderiales</taxon>
        <taxon>Comamonadaceae</taxon>
        <taxon>Hylemonella</taxon>
    </lineage>
</organism>
<name>F3KPB6_9BURK</name>
<evidence type="ECO:0000256" key="1">
    <source>
        <dbReference type="ARBA" id="ARBA00009437"/>
    </source>
</evidence>
<feature type="domain" description="HTH lysR-type" evidence="5">
    <location>
        <begin position="12"/>
        <end position="69"/>
    </location>
</feature>
<dbReference type="InterPro" id="IPR037402">
    <property type="entry name" value="YidZ_PBP2"/>
</dbReference>
<keyword evidence="2" id="KW-0805">Transcription regulation</keyword>
<dbReference type="Pfam" id="PF00126">
    <property type="entry name" value="HTH_1"/>
    <property type="match status" value="1"/>
</dbReference>
<dbReference type="InterPro" id="IPR000847">
    <property type="entry name" value="LysR_HTH_N"/>
</dbReference>
<reference evidence="6 7" key="1">
    <citation type="journal article" date="2011" name="EMBO J.">
        <title>Structural diversity of bacterial flagellar motors.</title>
        <authorList>
            <person name="Chen S."/>
            <person name="Beeby M."/>
            <person name="Murphy G.E."/>
            <person name="Leadbetter J.R."/>
            <person name="Hendrixson D.R."/>
            <person name="Briegel A."/>
            <person name="Li Z."/>
            <person name="Shi J."/>
            <person name="Tocheva E.I."/>
            <person name="Muller A."/>
            <person name="Dobro M.J."/>
            <person name="Jensen G.J."/>
        </authorList>
    </citation>
    <scope>NUCLEOTIDE SEQUENCE [LARGE SCALE GENOMIC DNA]</scope>
    <source>
        <strain evidence="6 7">ATCC 19624</strain>
    </source>
</reference>
<dbReference type="GO" id="GO:0003700">
    <property type="term" value="F:DNA-binding transcription factor activity"/>
    <property type="evidence" value="ECO:0007669"/>
    <property type="project" value="InterPro"/>
</dbReference>
<comment type="caution">
    <text evidence="6">The sequence shown here is derived from an EMBL/GenBank/DDBJ whole genome shotgun (WGS) entry which is preliminary data.</text>
</comment>
<dbReference type="AlphaFoldDB" id="F3KPB6"/>
<dbReference type="EMBL" id="AEGR01000018">
    <property type="protein sequence ID" value="EGI78357.1"/>
    <property type="molecule type" value="Genomic_DNA"/>
</dbReference>
<evidence type="ECO:0000313" key="6">
    <source>
        <dbReference type="EMBL" id="EGI78357.1"/>
    </source>
</evidence>
<dbReference type="SUPFAM" id="SSF46785">
    <property type="entry name" value="Winged helix' DNA-binding domain"/>
    <property type="match status" value="1"/>
</dbReference>
<proteinExistence type="inferred from homology"/>
<sequence>MEPMSKFDHLDLDGRLLQLLLAVLDSGSVTGAAQRLGVTQSAVSHLLDKLRAVTGDPLFVKSGRGIAPTARAEALAAQARTLLRHMEHFARGDDFDPARWQATVTVAANDFQRDLLLPALASRLRVQAPGVVLRVIPSTIPSLEMLRDDDCQLVLSPRPPDGADIVQKRLFEDAYRVFHDPAVRAAPRDLADYLAADHVTVVYEPRRGLDLDQHLAQQGVLRRFAVMVPSLGALPAFVRGTPLLATAPGLMAHQGFHGLASAVPPLSCPSLPMYAIWHVRYQQDAAHRWLRAELEAVVRALPDLSRAAVAP</sequence>
<accession>F3KPB6</accession>
<protein>
    <submittedName>
        <fullName evidence="6">LysR family transcriptional regulator</fullName>
    </submittedName>
</protein>
<evidence type="ECO:0000256" key="2">
    <source>
        <dbReference type="ARBA" id="ARBA00023015"/>
    </source>
</evidence>
<dbReference type="InterPro" id="IPR005119">
    <property type="entry name" value="LysR_subst-bd"/>
</dbReference>